<organism evidence="2 3">
    <name type="scientific">Araneus ventricosus</name>
    <name type="common">Orbweaver spider</name>
    <name type="synonym">Epeira ventricosa</name>
    <dbReference type="NCBI Taxonomy" id="182803"/>
    <lineage>
        <taxon>Eukaryota</taxon>
        <taxon>Metazoa</taxon>
        <taxon>Ecdysozoa</taxon>
        <taxon>Arthropoda</taxon>
        <taxon>Chelicerata</taxon>
        <taxon>Arachnida</taxon>
        <taxon>Araneae</taxon>
        <taxon>Araneomorphae</taxon>
        <taxon>Entelegynae</taxon>
        <taxon>Araneoidea</taxon>
        <taxon>Araneidae</taxon>
        <taxon>Araneus</taxon>
    </lineage>
</organism>
<protein>
    <submittedName>
        <fullName evidence="2">Uncharacterized protein</fullName>
    </submittedName>
</protein>
<name>A0A4Y2FAY0_ARAVE</name>
<reference evidence="2 3" key="1">
    <citation type="journal article" date="2019" name="Sci. Rep.">
        <title>Orb-weaving spider Araneus ventricosus genome elucidates the spidroin gene catalogue.</title>
        <authorList>
            <person name="Kono N."/>
            <person name="Nakamura H."/>
            <person name="Ohtoshi R."/>
            <person name="Moran D.A.P."/>
            <person name="Shinohara A."/>
            <person name="Yoshida Y."/>
            <person name="Fujiwara M."/>
            <person name="Mori M."/>
            <person name="Tomita M."/>
            <person name="Arakawa K."/>
        </authorList>
    </citation>
    <scope>NUCLEOTIDE SEQUENCE [LARGE SCALE GENOMIC DNA]</scope>
</reference>
<sequence length="113" mass="12840">MSFCVWTLFNLPCRNLIQDLIKFCHERIKISSSSRITEKVTVTIDRLKPAHLLLHNVKSSESKLDSPRVDTSSPTPSAKEPEKSAMPLPEKSPILTRIGRRVHLPAKYQDFVS</sequence>
<dbReference type="EMBL" id="BGPR01000843">
    <property type="protein sequence ID" value="GBM37529.1"/>
    <property type="molecule type" value="Genomic_DNA"/>
</dbReference>
<proteinExistence type="predicted"/>
<accession>A0A4Y2FAY0</accession>
<feature type="region of interest" description="Disordered" evidence="1">
    <location>
        <begin position="58"/>
        <end position="94"/>
    </location>
</feature>
<keyword evidence="3" id="KW-1185">Reference proteome</keyword>
<dbReference type="Proteomes" id="UP000499080">
    <property type="component" value="Unassembled WGS sequence"/>
</dbReference>
<gene>
    <name evidence="2" type="ORF">AVEN_4200_1</name>
</gene>
<evidence type="ECO:0000313" key="3">
    <source>
        <dbReference type="Proteomes" id="UP000499080"/>
    </source>
</evidence>
<feature type="compositionally biased region" description="Basic and acidic residues" evidence="1">
    <location>
        <begin position="58"/>
        <end position="68"/>
    </location>
</feature>
<comment type="caution">
    <text evidence="2">The sequence shown here is derived from an EMBL/GenBank/DDBJ whole genome shotgun (WGS) entry which is preliminary data.</text>
</comment>
<dbReference type="AlphaFoldDB" id="A0A4Y2FAY0"/>
<evidence type="ECO:0000313" key="2">
    <source>
        <dbReference type="EMBL" id="GBM37529.1"/>
    </source>
</evidence>
<evidence type="ECO:0000256" key="1">
    <source>
        <dbReference type="SAM" id="MobiDB-lite"/>
    </source>
</evidence>